<keyword evidence="9 10" id="KW-0496">Mitochondrion</keyword>
<dbReference type="EC" id="7.1.1.2" evidence="9"/>
<comment type="catalytic activity">
    <reaction evidence="8 9">
        <text>a ubiquinone + NADH + 5 H(+)(in) = a ubiquinol + NAD(+) + 4 H(+)(out)</text>
        <dbReference type="Rhea" id="RHEA:29091"/>
        <dbReference type="Rhea" id="RHEA-COMP:9565"/>
        <dbReference type="Rhea" id="RHEA-COMP:9566"/>
        <dbReference type="ChEBI" id="CHEBI:15378"/>
        <dbReference type="ChEBI" id="CHEBI:16389"/>
        <dbReference type="ChEBI" id="CHEBI:17976"/>
        <dbReference type="ChEBI" id="CHEBI:57540"/>
        <dbReference type="ChEBI" id="CHEBI:57945"/>
        <dbReference type="EC" id="7.1.1.2"/>
    </reaction>
</comment>
<dbReference type="PANTHER" id="PTHR11058:SF9">
    <property type="entry name" value="NADH-UBIQUINONE OXIDOREDUCTASE CHAIN 3"/>
    <property type="match status" value="1"/>
</dbReference>
<keyword evidence="7 9" id="KW-0472">Membrane</keyword>
<keyword evidence="6 9" id="KW-1133">Transmembrane helix</keyword>
<accession>A0A8A3WJ25</accession>
<dbReference type="GO" id="GO:0030964">
    <property type="term" value="C:NADH dehydrogenase complex"/>
    <property type="evidence" value="ECO:0007669"/>
    <property type="project" value="TreeGrafter"/>
</dbReference>
<keyword evidence="9" id="KW-0830">Ubiquinone</keyword>
<dbReference type="InterPro" id="IPR038430">
    <property type="entry name" value="NDAH_ubi_oxred_su3_sf"/>
</dbReference>
<dbReference type="GO" id="GO:0031966">
    <property type="term" value="C:mitochondrial membrane"/>
    <property type="evidence" value="ECO:0007669"/>
    <property type="project" value="UniProtKB-SubCell"/>
</dbReference>
<dbReference type="InterPro" id="IPR000440">
    <property type="entry name" value="NADH_UbQ/plastoQ_OxRdtase_su3"/>
</dbReference>
<proteinExistence type="inferred from homology"/>
<evidence type="ECO:0000256" key="4">
    <source>
        <dbReference type="ARBA" id="ARBA00022448"/>
    </source>
</evidence>
<keyword evidence="9" id="KW-0679">Respiratory chain</keyword>
<dbReference type="AlphaFoldDB" id="A0A8A3WJ25"/>
<feature type="transmembrane region" description="Helical" evidence="9">
    <location>
        <begin position="58"/>
        <end position="83"/>
    </location>
</feature>
<keyword evidence="4 9" id="KW-0813">Transport</keyword>
<keyword evidence="9" id="KW-0249">Electron transport</keyword>
<evidence type="ECO:0000256" key="5">
    <source>
        <dbReference type="ARBA" id="ARBA00022692"/>
    </source>
</evidence>
<dbReference type="PANTHER" id="PTHR11058">
    <property type="entry name" value="NADH-UBIQUINONE OXIDOREDUCTASE CHAIN 3"/>
    <property type="match status" value="1"/>
</dbReference>
<dbReference type="GO" id="GO:0008137">
    <property type="term" value="F:NADH dehydrogenase (ubiquinone) activity"/>
    <property type="evidence" value="ECO:0007669"/>
    <property type="project" value="UniProtKB-UniRule"/>
</dbReference>
<evidence type="ECO:0000256" key="2">
    <source>
        <dbReference type="ARBA" id="ARBA00008472"/>
    </source>
</evidence>
<comment type="subcellular location">
    <subcellularLocation>
        <location evidence="1">Membrane</location>
    </subcellularLocation>
    <subcellularLocation>
        <location evidence="9">Mitochondrion membrane</location>
        <topology evidence="9">Multi-pass membrane protein</topology>
    </subcellularLocation>
</comment>
<protein>
    <recommendedName>
        <fullName evidence="3 9">NADH-ubiquinone oxidoreductase chain 3</fullName>
        <ecNumber evidence="9">7.1.1.2</ecNumber>
    </recommendedName>
</protein>
<organism evidence="10">
    <name type="scientific">Rectidens sumatrensis</name>
    <dbReference type="NCBI Taxonomy" id="1903498"/>
    <lineage>
        <taxon>Eukaryota</taxon>
        <taxon>Metazoa</taxon>
        <taxon>Spiralia</taxon>
        <taxon>Lophotrochozoa</taxon>
        <taxon>Mollusca</taxon>
        <taxon>Bivalvia</taxon>
        <taxon>Autobranchia</taxon>
        <taxon>Heteroconchia</taxon>
        <taxon>Palaeoheterodonta</taxon>
        <taxon>Unionida</taxon>
        <taxon>Unionoidea</taxon>
        <taxon>Unionidae</taxon>
        <taxon>Rectidentinae</taxon>
        <taxon>Rectidens</taxon>
    </lineage>
</organism>
<evidence type="ECO:0000256" key="8">
    <source>
        <dbReference type="ARBA" id="ARBA00049551"/>
    </source>
</evidence>
<comment type="similarity">
    <text evidence="2 9">Belongs to the complex I subunit 3 family.</text>
</comment>
<comment type="function">
    <text evidence="9">Core subunit of the mitochondrial membrane respiratory chain NADH dehydrogenase (Complex I) which catalyzes electron transfer from NADH through the respiratory chain, using ubiquinone as an electron acceptor. Essential for the catalytic activity of complex I.</text>
</comment>
<geneLocation type="mitochondrion" evidence="10"/>
<evidence type="ECO:0000256" key="6">
    <source>
        <dbReference type="ARBA" id="ARBA00022989"/>
    </source>
</evidence>
<evidence type="ECO:0000313" key="10">
    <source>
        <dbReference type="EMBL" id="QTA71735.1"/>
    </source>
</evidence>
<gene>
    <name evidence="10" type="primary">nad3</name>
</gene>
<keyword evidence="9" id="KW-1278">Translocase</keyword>
<feature type="transmembrane region" description="Helical" evidence="9">
    <location>
        <begin position="89"/>
        <end position="110"/>
    </location>
</feature>
<dbReference type="EMBL" id="MW242819">
    <property type="protein sequence ID" value="QTA71735.1"/>
    <property type="molecule type" value="Genomic_DNA"/>
</dbReference>
<dbReference type="Gene3D" id="1.20.58.1610">
    <property type="entry name" value="NADH:ubiquinone/plastoquinone oxidoreductase, chain 3"/>
    <property type="match status" value="1"/>
</dbReference>
<evidence type="ECO:0000256" key="3">
    <source>
        <dbReference type="ARBA" id="ARBA00021007"/>
    </source>
</evidence>
<feature type="transmembrane region" description="Helical" evidence="9">
    <location>
        <begin position="6"/>
        <end position="27"/>
    </location>
</feature>
<keyword evidence="5 9" id="KW-0812">Transmembrane</keyword>
<evidence type="ECO:0000256" key="7">
    <source>
        <dbReference type="ARBA" id="ARBA00023136"/>
    </source>
</evidence>
<evidence type="ECO:0000256" key="9">
    <source>
        <dbReference type="RuleBase" id="RU003640"/>
    </source>
</evidence>
<evidence type="ECO:0000256" key="1">
    <source>
        <dbReference type="ARBA" id="ARBA00004370"/>
    </source>
</evidence>
<name>A0A8A3WJ25_9BIVA</name>
<dbReference type="Pfam" id="PF00507">
    <property type="entry name" value="Oxidored_q4"/>
    <property type="match status" value="1"/>
</dbReference>
<reference evidence="10" key="1">
    <citation type="journal article" date="2020" name="Zool. J. Linn. Soc.">
        <title>Mitogenomic phylogeny and fossil-calibrated mutation rates for all F- and M-type mtDNA genes of the largest freshwater mussel family, the Unionidae (Bivalvia).</title>
        <authorList>
            <person name="Zieritz A."/>
            <person name="Froufe E."/>
            <person name="Bolotov I."/>
            <person name="Goncalves D.V."/>
            <person name="Aldridge D.C."/>
            <person name="Bogan A.E."/>
            <person name="Gan H.M."/>
            <person name="Gomes-Dos-Santos A."/>
            <person name="Sousa R."/>
            <person name="Teixeira A."/>
            <person name="Varandas S."/>
            <person name="Zanatta D."/>
            <person name="Lopes-Lima M."/>
        </authorList>
    </citation>
    <scope>NUCLEOTIDE SEQUENCE</scope>
    <source>
        <strain evidence="10">RecSum_M</strain>
    </source>
</reference>
<sequence>MKAVFVSVSFGLLVSLVMVGFGSILSYRGSMAVREISSPFECGFDPVGSSRTGFSLRFFGLMILFVVFDFETVLVMPVVVWLMMGLVSWLSVFGFVLFMFMLFLGVMYELKEGILEWVL</sequence>
<keyword evidence="9" id="KW-0520">NAD</keyword>